<dbReference type="KEGG" id="pbro:HOP40_32020"/>
<dbReference type="InterPro" id="IPR029068">
    <property type="entry name" value="Glyas_Bleomycin-R_OHBP_Dase"/>
</dbReference>
<sequence>MPTRDAPWPAGTPCWVDHAAPDVDAATAFYGPVLGWSFVDTGEQFGHYTLAQVGGRSAAALGPAQPGQPAAWTLYLASDDAAATARAVTEHGGTVLVEPFEIPGNGHLGTALDTSGAAFGIWQHGGTIGAEVHGEPGALLWEDARLTDPVAGQEFYASVFGWTYDAVPGAPDDYATFSVGGEIAGGIGGMMGAPAGTPSHWLPYFMVSDVDAAVAAAVGASVPMPPTDTPFGRMAILVDPFDASFAVHGGMEG</sequence>
<name>A0A6M6JP73_9PSEU</name>
<dbReference type="PANTHER" id="PTHR33993">
    <property type="entry name" value="GLYOXALASE-RELATED"/>
    <property type="match status" value="1"/>
</dbReference>
<dbReference type="InterPro" id="IPR052164">
    <property type="entry name" value="Anthracycline_SecMetBiosynth"/>
</dbReference>
<dbReference type="InterPro" id="IPR037523">
    <property type="entry name" value="VOC_core"/>
</dbReference>
<dbReference type="Proteomes" id="UP000505377">
    <property type="component" value="Chromosome"/>
</dbReference>
<proteinExistence type="predicted"/>
<dbReference type="InterPro" id="IPR004360">
    <property type="entry name" value="Glyas_Fos-R_dOase_dom"/>
</dbReference>
<dbReference type="PROSITE" id="PS51819">
    <property type="entry name" value="VOC"/>
    <property type="match status" value="1"/>
</dbReference>
<accession>A0A6M6JP73</accession>
<dbReference type="SUPFAM" id="SSF54593">
    <property type="entry name" value="Glyoxalase/Bleomycin resistance protein/Dihydroxybiphenyl dioxygenase"/>
    <property type="match status" value="2"/>
</dbReference>
<dbReference type="AlphaFoldDB" id="A0A6M6JP73"/>
<dbReference type="EMBL" id="CP053564">
    <property type="protein sequence ID" value="QJY49824.1"/>
    <property type="molecule type" value="Genomic_DNA"/>
</dbReference>
<dbReference type="PANTHER" id="PTHR33993:SF10">
    <property type="entry name" value="CONSERVED PROTEIN"/>
    <property type="match status" value="1"/>
</dbReference>
<dbReference type="Gene3D" id="3.10.180.10">
    <property type="entry name" value="2,3-Dihydroxybiphenyl 1,2-Dioxygenase, domain 1"/>
    <property type="match status" value="2"/>
</dbReference>
<dbReference type="RefSeq" id="WP_172166577.1">
    <property type="nucleotide sequence ID" value="NZ_CP053564.1"/>
</dbReference>
<dbReference type="Pfam" id="PF00903">
    <property type="entry name" value="Glyoxalase"/>
    <property type="match status" value="1"/>
</dbReference>
<keyword evidence="3" id="KW-1185">Reference proteome</keyword>
<organism evidence="2 3">
    <name type="scientific">Pseudonocardia broussonetiae</name>
    <dbReference type="NCBI Taxonomy" id="2736640"/>
    <lineage>
        <taxon>Bacteria</taxon>
        <taxon>Bacillati</taxon>
        <taxon>Actinomycetota</taxon>
        <taxon>Actinomycetes</taxon>
        <taxon>Pseudonocardiales</taxon>
        <taxon>Pseudonocardiaceae</taxon>
        <taxon>Pseudonocardia</taxon>
    </lineage>
</organism>
<evidence type="ECO:0000313" key="2">
    <source>
        <dbReference type="EMBL" id="QJY49824.1"/>
    </source>
</evidence>
<protein>
    <submittedName>
        <fullName evidence="2">VOC family protein</fullName>
    </submittedName>
</protein>
<evidence type="ECO:0000313" key="3">
    <source>
        <dbReference type="Proteomes" id="UP000505377"/>
    </source>
</evidence>
<dbReference type="CDD" id="cd07247">
    <property type="entry name" value="SgaA_N_like"/>
    <property type="match status" value="1"/>
</dbReference>
<reference evidence="2 3" key="1">
    <citation type="submission" date="2020-05" db="EMBL/GenBank/DDBJ databases">
        <authorList>
            <person name="Mo P."/>
        </authorList>
    </citation>
    <scope>NUCLEOTIDE SEQUENCE [LARGE SCALE GENOMIC DNA]</scope>
    <source>
        <strain evidence="2 3">Gen01</strain>
    </source>
</reference>
<feature type="domain" description="VOC" evidence="1">
    <location>
        <begin position="12"/>
        <end position="124"/>
    </location>
</feature>
<evidence type="ECO:0000259" key="1">
    <source>
        <dbReference type="PROSITE" id="PS51819"/>
    </source>
</evidence>
<gene>
    <name evidence="2" type="ORF">HOP40_32020</name>
</gene>